<accession>K8PPD6</accession>
<dbReference type="SUPFAM" id="SSF100950">
    <property type="entry name" value="NagB/RpiA/CoA transferase-like"/>
    <property type="match status" value="1"/>
</dbReference>
<keyword evidence="3" id="KW-1185">Reference proteome</keyword>
<dbReference type="InterPro" id="IPR046433">
    <property type="entry name" value="ActCoA_hydro"/>
</dbReference>
<comment type="caution">
    <text evidence="2">The sequence shown here is derived from an EMBL/GenBank/DDBJ whole genome shotgun (WGS) entry which is preliminary data.</text>
</comment>
<reference evidence="2 3" key="1">
    <citation type="submission" date="2012-04" db="EMBL/GenBank/DDBJ databases">
        <title>The Genome Sequence of Afipia broomeae ATCC 49717.</title>
        <authorList>
            <consortium name="The Broad Institute Genome Sequencing Platform"/>
            <person name="Earl A."/>
            <person name="Ward D."/>
            <person name="Feldgarden M."/>
            <person name="Gevers D."/>
            <person name="Huys G."/>
            <person name="Walker B."/>
            <person name="Young S.K."/>
            <person name="Zeng Q."/>
            <person name="Gargeya S."/>
            <person name="Fitzgerald M."/>
            <person name="Haas B."/>
            <person name="Abouelleil A."/>
            <person name="Alvarado L."/>
            <person name="Arachchi H.M."/>
            <person name="Berlin A."/>
            <person name="Chapman S.B."/>
            <person name="Goldberg J."/>
            <person name="Griggs A."/>
            <person name="Gujja S."/>
            <person name="Hansen M."/>
            <person name="Howarth C."/>
            <person name="Imamovic A."/>
            <person name="Larimer J."/>
            <person name="McCowen C."/>
            <person name="Montmayeur A."/>
            <person name="Murphy C."/>
            <person name="Neiman D."/>
            <person name="Pearson M."/>
            <person name="Priest M."/>
            <person name="Roberts A."/>
            <person name="Saif S."/>
            <person name="Shea T."/>
            <person name="Sisk P."/>
            <person name="Sykes S."/>
            <person name="Wortman J."/>
            <person name="Nusbaum C."/>
            <person name="Birren B."/>
        </authorList>
    </citation>
    <scope>NUCLEOTIDE SEQUENCE [LARGE SCALE GENOMIC DNA]</scope>
    <source>
        <strain evidence="2 3">ATCC 49717</strain>
    </source>
</reference>
<sequence length="99" mass="10292">MSGVGGALDFIRGANALPNGRAIVALPSVTTNGESRLVTSFKAGVPVTIPRADGIIVVTENGIADLRNLSANRRAESLIAIASPLHQDRLAKEFVDGKN</sequence>
<dbReference type="Proteomes" id="UP000001096">
    <property type="component" value="Unassembled WGS sequence"/>
</dbReference>
<dbReference type="AlphaFoldDB" id="K8PPD6"/>
<dbReference type="PATRIC" id="fig|883078.3.peg.485"/>
<dbReference type="HOGENOM" id="CLU_2314156_0_0_5"/>
<gene>
    <name evidence="2" type="ORF">HMPREF9695_00462</name>
</gene>
<dbReference type="Gene3D" id="3.40.1080.20">
    <property type="entry name" value="Acetyl-CoA hydrolase/transferase C-terminal domain"/>
    <property type="match status" value="1"/>
</dbReference>
<evidence type="ECO:0000259" key="1">
    <source>
        <dbReference type="Pfam" id="PF13336"/>
    </source>
</evidence>
<evidence type="ECO:0000313" key="3">
    <source>
        <dbReference type="Proteomes" id="UP000001096"/>
    </source>
</evidence>
<feature type="domain" description="Acetyl-CoA hydrolase/transferase C-terminal" evidence="1">
    <location>
        <begin position="1"/>
        <end position="93"/>
    </location>
</feature>
<dbReference type="GO" id="GO:0008775">
    <property type="term" value="F:acetate CoA-transferase activity"/>
    <property type="evidence" value="ECO:0007669"/>
    <property type="project" value="InterPro"/>
</dbReference>
<name>K8PPD6_9BRAD</name>
<proteinExistence type="predicted"/>
<dbReference type="Pfam" id="PF13336">
    <property type="entry name" value="AcetylCoA_hyd_C"/>
    <property type="match status" value="1"/>
</dbReference>
<dbReference type="PANTHER" id="PTHR21432:SF20">
    <property type="entry name" value="ACETYL-COA HYDROLASE"/>
    <property type="match status" value="1"/>
</dbReference>
<dbReference type="PANTHER" id="PTHR21432">
    <property type="entry name" value="ACETYL-COA HYDROLASE-RELATED"/>
    <property type="match status" value="1"/>
</dbReference>
<protein>
    <recommendedName>
        <fullName evidence="1">Acetyl-CoA hydrolase/transferase C-terminal domain-containing protein</fullName>
    </recommendedName>
</protein>
<organism evidence="2 3">
    <name type="scientific">Afipia broomeae ATCC 49717</name>
    <dbReference type="NCBI Taxonomy" id="883078"/>
    <lineage>
        <taxon>Bacteria</taxon>
        <taxon>Pseudomonadati</taxon>
        <taxon>Pseudomonadota</taxon>
        <taxon>Alphaproteobacteria</taxon>
        <taxon>Hyphomicrobiales</taxon>
        <taxon>Nitrobacteraceae</taxon>
        <taxon>Afipia</taxon>
    </lineage>
</organism>
<dbReference type="InterPro" id="IPR038460">
    <property type="entry name" value="AcetylCoA_hyd_C_sf"/>
</dbReference>
<dbReference type="InterPro" id="IPR026888">
    <property type="entry name" value="AcetylCoA_hyd_C"/>
</dbReference>
<dbReference type="GO" id="GO:0006083">
    <property type="term" value="P:acetate metabolic process"/>
    <property type="evidence" value="ECO:0007669"/>
    <property type="project" value="InterPro"/>
</dbReference>
<dbReference type="eggNOG" id="COG0427">
    <property type="taxonomic scope" value="Bacteria"/>
</dbReference>
<dbReference type="EMBL" id="AGWX01000001">
    <property type="protein sequence ID" value="EKS41370.1"/>
    <property type="molecule type" value="Genomic_DNA"/>
</dbReference>
<evidence type="ECO:0000313" key="2">
    <source>
        <dbReference type="EMBL" id="EKS41370.1"/>
    </source>
</evidence>
<dbReference type="InterPro" id="IPR037171">
    <property type="entry name" value="NagB/RpiA_transferase-like"/>
</dbReference>